<dbReference type="InterPro" id="IPR000445">
    <property type="entry name" value="HhH_motif"/>
</dbReference>
<accession>A0A1G9RJV4</accession>
<dbReference type="PANTHER" id="PTHR42944">
    <property type="entry name" value="ADENINE DNA GLYCOSYLASE"/>
    <property type="match status" value="1"/>
</dbReference>
<dbReference type="Pfam" id="PF00633">
    <property type="entry name" value="HHH"/>
    <property type="match status" value="1"/>
</dbReference>
<dbReference type="Pfam" id="PF14815">
    <property type="entry name" value="NUDIX_4"/>
    <property type="match status" value="1"/>
</dbReference>
<comment type="function">
    <text evidence="2">Adenine glycosylase active on G-A mispairs. MutY also corrects error-prone DNA synthesis past GO lesions which are due to the oxidatively damaged form of guanine: 7,8-dihydro-8-oxoguanine (8-oxo-dGTP).</text>
</comment>
<dbReference type="InterPro" id="IPR003651">
    <property type="entry name" value="Endonuclease3_FeS-loop_motif"/>
</dbReference>
<keyword evidence="6" id="KW-0004">4Fe-4S</keyword>
<evidence type="ECO:0000256" key="10">
    <source>
        <dbReference type="ARBA" id="ARBA00023004"/>
    </source>
</evidence>
<evidence type="ECO:0000313" key="17">
    <source>
        <dbReference type="Proteomes" id="UP000199759"/>
    </source>
</evidence>
<evidence type="ECO:0000256" key="9">
    <source>
        <dbReference type="ARBA" id="ARBA00022801"/>
    </source>
</evidence>
<dbReference type="SUPFAM" id="SSF48150">
    <property type="entry name" value="DNA-glycosylase"/>
    <property type="match status" value="1"/>
</dbReference>
<keyword evidence="11" id="KW-0411">Iron-sulfur</keyword>
<dbReference type="NCBIfam" id="TIGR01084">
    <property type="entry name" value="mutY"/>
    <property type="match status" value="1"/>
</dbReference>
<dbReference type="Gene3D" id="1.10.1670.10">
    <property type="entry name" value="Helix-hairpin-Helix base-excision DNA repair enzymes (C-terminal)"/>
    <property type="match status" value="1"/>
</dbReference>
<sequence length="354" mass="39865">MAAPTKITALRQALLDWYDREGRTLPWRLRPEDRRAGRVADPYAVWLSEIMLQQTTVPHATPYWFRFLELWPTVGDLAAAPREDVMREWAGLGYYARARNLHACAIEVSQQLNGRFPAELQPLRALPGIGEYTANAILAAAFDKPASVVDGNVERVLTRFYRIETAMPKAKPEIRKLAGELADPDRPGDYAQAIMDLGATICTPRSPDCEACPWAFACQGRARGDMLNYPKKLKKIARPIRHGTAWLVRRQGRVWLRQRADTGLLGGMMEVPSSEWGEAGVAGDPPFEAAWEDRGEIRHVFTHFELRLSVREAEAGPGWEPREGIWAEDNALQDHALPSVMHKVVSRRKPASER</sequence>
<dbReference type="InterPro" id="IPR015797">
    <property type="entry name" value="NUDIX_hydrolase-like_dom_sf"/>
</dbReference>
<evidence type="ECO:0000259" key="15">
    <source>
        <dbReference type="SMART" id="SM00478"/>
    </source>
</evidence>
<dbReference type="AlphaFoldDB" id="A0A1G9RJV4"/>
<comment type="similarity">
    <text evidence="3 14">Belongs to the Nth/MutY family.</text>
</comment>
<dbReference type="RefSeq" id="WP_091769209.1">
    <property type="nucleotide sequence ID" value="NZ_FNHG01000007.1"/>
</dbReference>
<dbReference type="GO" id="GO:0051539">
    <property type="term" value="F:4 iron, 4 sulfur cluster binding"/>
    <property type="evidence" value="ECO:0007669"/>
    <property type="project" value="UniProtKB-UniRule"/>
</dbReference>
<dbReference type="PROSITE" id="PS01155">
    <property type="entry name" value="ENDONUCLEASE_III_2"/>
    <property type="match status" value="1"/>
</dbReference>
<reference evidence="16 17" key="1">
    <citation type="submission" date="2016-10" db="EMBL/GenBank/DDBJ databases">
        <authorList>
            <person name="de Groot N.N."/>
        </authorList>
    </citation>
    <scope>NUCLEOTIDE SEQUENCE [LARGE SCALE GENOMIC DNA]</scope>
    <source>
        <strain evidence="16 17">DSM 16077</strain>
    </source>
</reference>
<dbReference type="PANTHER" id="PTHR42944:SF1">
    <property type="entry name" value="ADENINE DNA GLYCOSYLASE"/>
    <property type="match status" value="1"/>
</dbReference>
<evidence type="ECO:0000256" key="11">
    <source>
        <dbReference type="ARBA" id="ARBA00023014"/>
    </source>
</evidence>
<keyword evidence="7" id="KW-0479">Metal-binding</keyword>
<evidence type="ECO:0000256" key="4">
    <source>
        <dbReference type="ARBA" id="ARBA00012045"/>
    </source>
</evidence>
<dbReference type="CDD" id="cd03431">
    <property type="entry name" value="NUDIX_DNA_Glycosylase_C-MutY"/>
    <property type="match status" value="1"/>
</dbReference>
<comment type="cofactor">
    <cofactor evidence="14">
        <name>[4Fe-4S] cluster</name>
        <dbReference type="ChEBI" id="CHEBI:49883"/>
    </cofactor>
    <text evidence="14">Binds 1 [4Fe-4S] cluster.</text>
</comment>
<dbReference type="InterPro" id="IPR023170">
    <property type="entry name" value="HhH_base_excis_C"/>
</dbReference>
<dbReference type="Pfam" id="PF00730">
    <property type="entry name" value="HhH-GPD"/>
    <property type="match status" value="1"/>
</dbReference>
<dbReference type="GO" id="GO:0035485">
    <property type="term" value="F:adenine/guanine mispair binding"/>
    <property type="evidence" value="ECO:0007669"/>
    <property type="project" value="TreeGrafter"/>
</dbReference>
<evidence type="ECO:0000256" key="3">
    <source>
        <dbReference type="ARBA" id="ARBA00008343"/>
    </source>
</evidence>
<dbReference type="GO" id="GO:0032357">
    <property type="term" value="F:oxidized purine DNA binding"/>
    <property type="evidence" value="ECO:0007669"/>
    <property type="project" value="TreeGrafter"/>
</dbReference>
<evidence type="ECO:0000256" key="2">
    <source>
        <dbReference type="ARBA" id="ARBA00002933"/>
    </source>
</evidence>
<evidence type="ECO:0000256" key="5">
    <source>
        <dbReference type="ARBA" id="ARBA00022023"/>
    </source>
</evidence>
<dbReference type="InterPro" id="IPR044298">
    <property type="entry name" value="MIG/MutY"/>
</dbReference>
<dbReference type="STRING" id="144026.SAMN04488568_10753"/>
<feature type="domain" description="HhH-GPD" evidence="15">
    <location>
        <begin position="51"/>
        <end position="200"/>
    </location>
</feature>
<dbReference type="Gene3D" id="1.10.340.30">
    <property type="entry name" value="Hypothetical protein, domain 2"/>
    <property type="match status" value="1"/>
</dbReference>
<dbReference type="GO" id="GO:0006284">
    <property type="term" value="P:base-excision repair"/>
    <property type="evidence" value="ECO:0007669"/>
    <property type="project" value="UniProtKB-UniRule"/>
</dbReference>
<evidence type="ECO:0000256" key="12">
    <source>
        <dbReference type="ARBA" id="ARBA00023204"/>
    </source>
</evidence>
<keyword evidence="8 14" id="KW-0227">DNA damage</keyword>
<evidence type="ECO:0000256" key="14">
    <source>
        <dbReference type="RuleBase" id="RU365096"/>
    </source>
</evidence>
<keyword evidence="9" id="KW-0378">Hydrolase</keyword>
<dbReference type="InterPro" id="IPR029119">
    <property type="entry name" value="MutY_C"/>
</dbReference>
<dbReference type="InterPro" id="IPR011257">
    <property type="entry name" value="DNA_glycosylase"/>
</dbReference>
<keyword evidence="12" id="KW-0234">DNA repair</keyword>
<dbReference type="EMBL" id="FNHG01000007">
    <property type="protein sequence ID" value="SDM23546.1"/>
    <property type="molecule type" value="Genomic_DNA"/>
</dbReference>
<dbReference type="OrthoDB" id="9802365at2"/>
<dbReference type="SMART" id="SM00478">
    <property type="entry name" value="ENDO3c"/>
    <property type="match status" value="1"/>
</dbReference>
<keyword evidence="13 14" id="KW-0326">Glycosidase</keyword>
<dbReference type="SUPFAM" id="SSF55811">
    <property type="entry name" value="Nudix"/>
    <property type="match status" value="1"/>
</dbReference>
<dbReference type="EC" id="3.2.2.31" evidence="4 14"/>
<dbReference type="GO" id="GO:0034039">
    <property type="term" value="F:8-oxo-7,8-dihydroguanine DNA N-glycosylase activity"/>
    <property type="evidence" value="ECO:0007669"/>
    <property type="project" value="TreeGrafter"/>
</dbReference>
<dbReference type="GO" id="GO:0000701">
    <property type="term" value="F:purine-specific mismatch base pair DNA N-glycosylase activity"/>
    <property type="evidence" value="ECO:0007669"/>
    <property type="project" value="UniProtKB-EC"/>
</dbReference>
<dbReference type="GO" id="GO:0046872">
    <property type="term" value="F:metal ion binding"/>
    <property type="evidence" value="ECO:0007669"/>
    <property type="project" value="UniProtKB-UniRule"/>
</dbReference>
<comment type="catalytic activity">
    <reaction evidence="1 14">
        <text>Hydrolyzes free adenine bases from 7,8-dihydro-8-oxoguanine:adenine mismatched double-stranded DNA, leaving an apurinic site.</text>
        <dbReference type="EC" id="3.2.2.31"/>
    </reaction>
</comment>
<dbReference type="Gene3D" id="3.90.79.10">
    <property type="entry name" value="Nucleoside Triphosphate Pyrophosphohydrolase"/>
    <property type="match status" value="1"/>
</dbReference>
<gene>
    <name evidence="16" type="ORF">SAMN04488568_10753</name>
</gene>
<dbReference type="InterPro" id="IPR004036">
    <property type="entry name" value="Endonuclease-III-like_CS2"/>
</dbReference>
<dbReference type="GO" id="GO:0006298">
    <property type="term" value="P:mismatch repair"/>
    <property type="evidence" value="ECO:0007669"/>
    <property type="project" value="TreeGrafter"/>
</dbReference>
<evidence type="ECO:0000256" key="13">
    <source>
        <dbReference type="ARBA" id="ARBA00023295"/>
    </source>
</evidence>
<protein>
    <recommendedName>
        <fullName evidence="5 14">Adenine DNA glycosylase</fullName>
        <ecNumber evidence="4 14">3.2.2.31</ecNumber>
    </recommendedName>
</protein>
<evidence type="ECO:0000313" key="16">
    <source>
        <dbReference type="EMBL" id="SDM23546.1"/>
    </source>
</evidence>
<organism evidence="16 17">
    <name type="scientific">Maricaulis salignorans</name>
    <dbReference type="NCBI Taxonomy" id="144026"/>
    <lineage>
        <taxon>Bacteria</taxon>
        <taxon>Pseudomonadati</taxon>
        <taxon>Pseudomonadota</taxon>
        <taxon>Alphaproteobacteria</taxon>
        <taxon>Maricaulales</taxon>
        <taxon>Maricaulaceae</taxon>
        <taxon>Maricaulis</taxon>
    </lineage>
</organism>
<dbReference type="InterPro" id="IPR005760">
    <property type="entry name" value="A/G_AdeGlyc_MutY"/>
</dbReference>
<keyword evidence="17" id="KW-1185">Reference proteome</keyword>
<dbReference type="Pfam" id="PF10576">
    <property type="entry name" value="EndIII_4Fe-2S"/>
    <property type="match status" value="1"/>
</dbReference>
<name>A0A1G9RJV4_9PROT</name>
<evidence type="ECO:0000256" key="6">
    <source>
        <dbReference type="ARBA" id="ARBA00022485"/>
    </source>
</evidence>
<dbReference type="InterPro" id="IPR003265">
    <property type="entry name" value="HhH-GPD_domain"/>
</dbReference>
<evidence type="ECO:0000256" key="1">
    <source>
        <dbReference type="ARBA" id="ARBA00000843"/>
    </source>
</evidence>
<dbReference type="Proteomes" id="UP000199759">
    <property type="component" value="Unassembled WGS sequence"/>
</dbReference>
<keyword evidence="10 14" id="KW-0408">Iron</keyword>
<evidence type="ECO:0000256" key="8">
    <source>
        <dbReference type="ARBA" id="ARBA00022763"/>
    </source>
</evidence>
<proteinExistence type="inferred from homology"/>
<evidence type="ECO:0000256" key="7">
    <source>
        <dbReference type="ARBA" id="ARBA00022723"/>
    </source>
</evidence>
<dbReference type="CDD" id="cd00056">
    <property type="entry name" value="ENDO3c"/>
    <property type="match status" value="1"/>
</dbReference>